<dbReference type="RefSeq" id="WP_185041942.1">
    <property type="nucleotide sequence ID" value="NZ_BAABFG010000005.1"/>
</dbReference>
<dbReference type="InterPro" id="IPR000182">
    <property type="entry name" value="GNAT_dom"/>
</dbReference>
<dbReference type="Pfam" id="PF00583">
    <property type="entry name" value="Acetyltransf_1"/>
    <property type="match status" value="1"/>
</dbReference>
<accession>A0A7W7H019</accession>
<comment type="caution">
    <text evidence="2">The sequence shown here is derived from an EMBL/GenBank/DDBJ whole genome shotgun (WGS) entry which is preliminary data.</text>
</comment>
<dbReference type="SUPFAM" id="SSF55729">
    <property type="entry name" value="Acyl-CoA N-acyltransferases (Nat)"/>
    <property type="match status" value="1"/>
</dbReference>
<name>A0A7W7H019_9ACTN</name>
<dbReference type="PROSITE" id="PS51186">
    <property type="entry name" value="GNAT"/>
    <property type="match status" value="1"/>
</dbReference>
<keyword evidence="3" id="KW-1185">Reference proteome</keyword>
<dbReference type="CDD" id="cd04301">
    <property type="entry name" value="NAT_SF"/>
    <property type="match status" value="1"/>
</dbReference>
<keyword evidence="2" id="KW-0808">Transferase</keyword>
<feature type="domain" description="N-acetyltransferase" evidence="1">
    <location>
        <begin position="73"/>
        <end position="214"/>
    </location>
</feature>
<dbReference type="GO" id="GO:0016747">
    <property type="term" value="F:acyltransferase activity, transferring groups other than amino-acyl groups"/>
    <property type="evidence" value="ECO:0007669"/>
    <property type="project" value="InterPro"/>
</dbReference>
<evidence type="ECO:0000313" key="2">
    <source>
        <dbReference type="EMBL" id="MBB4741459.1"/>
    </source>
</evidence>
<proteinExistence type="predicted"/>
<dbReference type="AlphaFoldDB" id="A0A7W7H019"/>
<sequence>MPDDLPNLMTAWVHGWATSRATPAPTAVPGGWRIHVGLPGHRIRYVLTGADLAGLADAPHSPGTWIKAVTPAGRLRAALPAGWVPAETLHVMSTRFGAGAGRVPEPYIGEIRTDGRVVEARVRDADGATAASAFLAPAGSIAVIDRVETAPAHRRRGLGSTVMGMLAEHAVRHGMPHGVLVATDDGRALYQRLGWSVVTALEAAHLPEPAATTA</sequence>
<dbReference type="Gene3D" id="3.40.630.30">
    <property type="match status" value="1"/>
</dbReference>
<organism evidence="2 3">
    <name type="scientific">Actinoplanes octamycinicus</name>
    <dbReference type="NCBI Taxonomy" id="135948"/>
    <lineage>
        <taxon>Bacteria</taxon>
        <taxon>Bacillati</taxon>
        <taxon>Actinomycetota</taxon>
        <taxon>Actinomycetes</taxon>
        <taxon>Micromonosporales</taxon>
        <taxon>Micromonosporaceae</taxon>
        <taxon>Actinoplanes</taxon>
    </lineage>
</organism>
<reference evidence="2 3" key="1">
    <citation type="submission" date="2020-08" db="EMBL/GenBank/DDBJ databases">
        <title>Sequencing the genomes of 1000 actinobacteria strains.</title>
        <authorList>
            <person name="Klenk H.-P."/>
        </authorList>
    </citation>
    <scope>NUCLEOTIDE SEQUENCE [LARGE SCALE GENOMIC DNA]</scope>
    <source>
        <strain evidence="2 3">DSM 45809</strain>
    </source>
</reference>
<gene>
    <name evidence="2" type="ORF">BJY16_004918</name>
</gene>
<evidence type="ECO:0000259" key="1">
    <source>
        <dbReference type="PROSITE" id="PS51186"/>
    </source>
</evidence>
<protein>
    <submittedName>
        <fullName evidence="2">GNAT superfamily N-acetyltransferase</fullName>
    </submittedName>
</protein>
<dbReference type="Proteomes" id="UP000546162">
    <property type="component" value="Unassembled WGS sequence"/>
</dbReference>
<dbReference type="EMBL" id="JACHNB010000001">
    <property type="protein sequence ID" value="MBB4741459.1"/>
    <property type="molecule type" value="Genomic_DNA"/>
</dbReference>
<dbReference type="InterPro" id="IPR016181">
    <property type="entry name" value="Acyl_CoA_acyltransferase"/>
</dbReference>
<evidence type="ECO:0000313" key="3">
    <source>
        <dbReference type="Proteomes" id="UP000546162"/>
    </source>
</evidence>